<proteinExistence type="predicted"/>
<evidence type="ECO:0000313" key="2">
    <source>
        <dbReference type="Proteomes" id="UP000694843"/>
    </source>
</evidence>
<feature type="compositionally biased region" description="Low complexity" evidence="1">
    <location>
        <begin position="84"/>
        <end position="114"/>
    </location>
</feature>
<gene>
    <name evidence="3" type="primary">LOC108674971</name>
</gene>
<dbReference type="KEGG" id="hazt:108674971"/>
<reference evidence="3" key="1">
    <citation type="submission" date="2025-08" db="UniProtKB">
        <authorList>
            <consortium name="RefSeq"/>
        </authorList>
    </citation>
    <scope>IDENTIFICATION</scope>
    <source>
        <tissue evidence="3">Whole organism</tissue>
    </source>
</reference>
<dbReference type="RefSeq" id="XP_018018451.1">
    <property type="nucleotide sequence ID" value="XM_018162962.2"/>
</dbReference>
<keyword evidence="2" id="KW-1185">Reference proteome</keyword>
<evidence type="ECO:0000313" key="3">
    <source>
        <dbReference type="RefSeq" id="XP_018018451.1"/>
    </source>
</evidence>
<organism evidence="2 3">
    <name type="scientific">Hyalella azteca</name>
    <name type="common">Amphipod</name>
    <dbReference type="NCBI Taxonomy" id="294128"/>
    <lineage>
        <taxon>Eukaryota</taxon>
        <taxon>Metazoa</taxon>
        <taxon>Ecdysozoa</taxon>
        <taxon>Arthropoda</taxon>
        <taxon>Crustacea</taxon>
        <taxon>Multicrustacea</taxon>
        <taxon>Malacostraca</taxon>
        <taxon>Eumalacostraca</taxon>
        <taxon>Peracarida</taxon>
        <taxon>Amphipoda</taxon>
        <taxon>Senticaudata</taxon>
        <taxon>Talitrida</taxon>
        <taxon>Talitroidea</taxon>
        <taxon>Hyalellidae</taxon>
        <taxon>Hyalella</taxon>
    </lineage>
</organism>
<accession>A0A8B7P033</accession>
<dbReference type="PANTHER" id="PTHR31025:SF22">
    <property type="entry name" value="IP13529P"/>
    <property type="match status" value="1"/>
</dbReference>
<dbReference type="OrthoDB" id="6356244at2759"/>
<dbReference type="Proteomes" id="UP000694843">
    <property type="component" value="Unplaced"/>
</dbReference>
<sequence length="617" mass="68497">MSSSTFECLVVLQPLLDSAEEKDCIAEPSSSQGCLVAGRASSEVMNAGATPSIIEIASDNIKEELVDDIKVILVKEEPLSDETVVSSSSELSSAGGTTAAAGGGDHFSASSSSSQVTKRSQQGGKIHSLSPIEELRFVIQKHLCLSEDVLEAVMRAIQEAGAENLDDAREFVVEKDLAGILKPVQIRKLLKRWSEPDTVELVQVEPAVPITLHCPASNCDPSWPLTLDLKLDSLEADLKNNIYSQHRVVGRQRRTLVRHILAQVHKVTKKPCKKQLRIIASRIHYMYPKAITDHIDGNIIGTGFETFLNQLINRNDNYQRKTPCLLPKPTGNHEVVSPTITEQQECGSVSERAASLKRSFVDGANLSEFMSATFKLQRADINSKTVSDVMAEWPMLKTSAVILCHFEELTKVPLEQSFKEKIPQFSERLVDFTTSDSSKHRARSTAIYIEMLEATYATGCHGGSYLGVLSLIMLHLNEAVDALFPLVHEQTLPHELPLAEATRPMLFVFGPSLVQARKTVLAFNQQVVCEVSSPLEGLATLFAAYYVFKYEYPPSACATLELLQRYCAGLDFVPRQMRRRSRVHPRVVKLISDISDHQWRTRIEERRSVFNQELSAA</sequence>
<dbReference type="PANTHER" id="PTHR31025">
    <property type="entry name" value="SI:CH211-196P9.1-RELATED"/>
    <property type="match status" value="1"/>
</dbReference>
<name>A0A8B7P033_HYAAZ</name>
<protein>
    <submittedName>
        <fullName evidence="3">Uncharacterized protein LOC108674971</fullName>
    </submittedName>
</protein>
<dbReference type="GeneID" id="108674971"/>
<dbReference type="OMA" id="QWRTRIE"/>
<feature type="region of interest" description="Disordered" evidence="1">
    <location>
        <begin position="84"/>
        <end position="125"/>
    </location>
</feature>
<evidence type="ECO:0000256" key="1">
    <source>
        <dbReference type="SAM" id="MobiDB-lite"/>
    </source>
</evidence>
<dbReference type="AlphaFoldDB" id="A0A8B7P033"/>